<keyword evidence="4" id="KW-0677">Repeat</keyword>
<dbReference type="InterPro" id="IPR029058">
    <property type="entry name" value="AB_hydrolase_fold"/>
</dbReference>
<dbReference type="Proteomes" id="UP001501116">
    <property type="component" value="Unassembled WGS sequence"/>
</dbReference>
<protein>
    <recommendedName>
        <fullName evidence="7">Carrier domain-containing protein</fullName>
    </recommendedName>
</protein>
<dbReference type="InterPro" id="IPR006162">
    <property type="entry name" value="Ppantetheine_attach_site"/>
</dbReference>
<dbReference type="Gene3D" id="3.40.50.980">
    <property type="match status" value="2"/>
</dbReference>
<dbReference type="SUPFAM" id="SSF52777">
    <property type="entry name" value="CoA-dependent acyltransferases"/>
    <property type="match status" value="6"/>
</dbReference>
<evidence type="ECO:0000256" key="6">
    <source>
        <dbReference type="SAM" id="MobiDB-lite"/>
    </source>
</evidence>
<dbReference type="PROSITE" id="PS00012">
    <property type="entry name" value="PHOSPHOPANTETHEINE"/>
    <property type="match status" value="2"/>
</dbReference>
<dbReference type="Gene3D" id="3.30.559.10">
    <property type="entry name" value="Chloramphenicol acetyltransferase-like domain"/>
    <property type="match status" value="3"/>
</dbReference>
<feature type="domain" description="Carrier" evidence="7">
    <location>
        <begin position="967"/>
        <end position="1041"/>
    </location>
</feature>
<keyword evidence="3" id="KW-0597">Phosphoprotein</keyword>
<dbReference type="InterPro" id="IPR045851">
    <property type="entry name" value="AMP-bd_C_sf"/>
</dbReference>
<dbReference type="CDD" id="cd19543">
    <property type="entry name" value="DCL_NRPS"/>
    <property type="match status" value="1"/>
</dbReference>
<evidence type="ECO:0000256" key="5">
    <source>
        <dbReference type="ARBA" id="ARBA00023194"/>
    </source>
</evidence>
<dbReference type="InterPro" id="IPR000873">
    <property type="entry name" value="AMP-dep_synth/lig_dom"/>
</dbReference>
<dbReference type="SUPFAM" id="SSF47336">
    <property type="entry name" value="ACP-like"/>
    <property type="match status" value="2"/>
</dbReference>
<dbReference type="NCBIfam" id="NF003417">
    <property type="entry name" value="PRK04813.1"/>
    <property type="match status" value="2"/>
</dbReference>
<evidence type="ECO:0000313" key="8">
    <source>
        <dbReference type="EMBL" id="GAA1978311.1"/>
    </source>
</evidence>
<dbReference type="Pfam" id="PF13193">
    <property type="entry name" value="AMP-binding_C"/>
    <property type="match status" value="2"/>
</dbReference>
<keyword evidence="2" id="KW-0596">Phosphopantetheine</keyword>
<dbReference type="Gene3D" id="1.10.1200.10">
    <property type="entry name" value="ACP-like"/>
    <property type="match status" value="1"/>
</dbReference>
<dbReference type="InterPro" id="IPR010071">
    <property type="entry name" value="AA_adenyl_dom"/>
</dbReference>
<dbReference type="SMART" id="SM00823">
    <property type="entry name" value="PKS_PP"/>
    <property type="match status" value="2"/>
</dbReference>
<sequence length="2608" mass="280065">MTSPQDTGLPLSAAQTDIWFDEQFATGSLAYNMGDYLDIRGPVDTGLLYETLRVLLTESENSRVRFTEIDGEPRQVIEPLGEPPVTVFDLSAEADPEAAALAWIHEDMRDPFDVTEGRLTRWAIITLADDRVWCYMCVHHIIGDGYSEMLWWQRVAAIYAALEKGESTSDGAFPPLAQLVNAEIEYTQGPRWEKDRAYWNRELEGAPELVSLSGREPEPASAQMRRNLRLDDDTAATLRAVAEQAKVTWPTFVIAATGAYLRKLLGTEEVLLTLPIAGRSGPAMRAVPGMVANYVPVRLRVGNTTTVRDVLTQASKSLARALKAQRFPTSKIRKEMALRVDNRRPFGPFVNVLPGAPALKLGECTTVLNNLSTGIVNDLMVTVVEPTPGGVEVHFNGNPELYSAEQIEGHLDRFVQFMLALAHAGPDELVSRVDVVTGAEGRDLADWGTGEWVPDDCETGVLTRVRAIAGERPDAVAVVDDEREVTYARLVAWADRLAGRLGSTGVGPNSLVGVLAAPGACFAGSILGIFGAGAAYVPLDVTAPVARNASLLSDNEIGTVVVGEGQEAAAEQLAAAYPGVTLVPASHPFDGTFAEPATEPGSADDLAYVIFTSGSTGKPKGAMIHRAGMLNHLLAKADTLGMTAADRTVHNAPVTFDISVWQMLAPLLTGGTVRTVSRDTAADPDVLFGTAHSEGVTVLEVVPSLLGAALDTWATPPPLPHLRWLLVTGETLPPHTATSWTTHYPHIPLVNAYGPTECSDDVTHATIGPDNPPVTRTPIGTPLRNTRLYILDDQLRPVPPGTPGELYVAGIGVGRGYLHNQERTTSTYIADPFASDGSRMYRTGDHVQLIDGELHHLQRRDHQVKIRGHRIELGEIEAALRTRPGVTGSVVLAVPDANGHQRLIGYVTGPSTLDGAVLRDALREFLPEYLVPSAIVALPEFPLTPHGKLDRDALPTPDLSAARQGRAPRTPEEEIICAAMAGALGVKAIGADDNFFALGGDSIIAIQAVTKARKAGLVFTPRDIFTHKTPASLALVAKHADAARETVDDGVGQLDLTPIAHQLNFETNGQSEPVAEFSQYVVLPVPSEVDAATIGTALQTVLDRHDALRMRLDVPTFGVWSLEIAERGSVRAESLVRTVAVPAGTDPAAAVEEQVERARERLAPDEGRMVQAVLLESGPGKPKRLLLMVHHLAVDGVSWRIIVPDLRQAWEAVSAGRAPELDPVGTSYRRWSQLLSENARTSERLGEVPLWTEQLSPVDSLLGRRALETCRDVRATAHELRLELSGETTAALLTSVPAAFNAEINDVLLAALAMAVADWRQRTQRLNDGRVLVELEGHGREHIADELDLGRTVGWFTSVFPVCFDLGQPDWPDLWAAGETAGGAIKTVKEQLRALPDHGLGFGLLRFLNPQTVGHRGLSGIPQIGFNYLGRFSAGSDSDWALESATMVGTGTSPDMPLRHVLAVTPVTEDRADGPHLVADWLWAGEVLEDEDAEDIARTWFRALETLVEHASAEGAGGPTPSDFSVAGLSQADVDGFHAATGGISDVLSLSPLQQGLLFHSEFDDGDAEVYALQVVVDLDGPVDADAMREACAAVLARHANLRAAFRYTRTGQPVQLIPEHVRNPFTEIDVSGLSEVERAAELDRLTAADRERRFDVTEPPLMRFTMVRTGEDRCRLLWTFQHILVDGWSMPILAREVFALYADPAAALPEPRPYRDYLAWLDAQDRESSLEVWRTVLSGLTSPTRVAPVDVERTPTLSESSVTELPEDVTTALTAFARANDLTVNSVVQGCWAVLLGHLTGQSDVVFGATASVRPPELAGSDEMVGMFLNTLPVRAGLDPASTLRTLFATVQDQRVTVRPHEYLGLVDVQNTVAALAGTGELFDTAVVFENFPMDPESMKNAPSGTTVRDAFASDARHYPLSLVVLPGSKLTLRLDYLPEVFSADEVDGFAARFRRLLDIVLSDVDTPLGRLELLGSDERAQSLLQGTPVDDPAESTDVVQRVRDLALSRPAAIAVADDERELTYAQAAGRSSALARRLDGAGLVAVFAAPGTRFVCSILGALGAGGAYLPLDVTAPIPRNAGILGEAGAATLVTTEDLRALAGEVVAAAGTETEIVVIDDAEDPLDDLVPLRGSGADLAYVIFTSGSTGKPKGAMIHRAGMLNHLYAKVDTLGMTESDKTVHNAPVTFDISVWQMLAPLLTGGTVRTVSHDTAADPNALFGLADTERVTILEVVPSLLGAALDLWAAPPPLPHLRWLLVTGETLPPDTAARWTERYPGIPLVNAYGPTECSDDVTHATIGPDNAPTTRSPIGTPLRNTRLYILDDQLRPVAPGTPGELYVAGIGVGPGYLRNPVRTASAYLPDPYASDGTRMYRTGDHVQLTDGQLHHLQRRDHQVKIRGHRIELGEIETALRTRPEVAEAAVRVDAGTVGHQRLIGYVTPAGGAVDGADVRRALQGSLPDYLVPSVVLTVDRMPLTPHGKLDRDALPLPEADFADVWGGRAAQTKEEEVLCTAMAEVLGLSRIGAEDNFFALGGDSILSIKVVGLARSAGLAIGIRDVFRHKTAAAIAGTARWTAEAAIPEAPEADDSLLTIADDEMDELELGLD</sequence>
<dbReference type="CDD" id="cd05930">
    <property type="entry name" value="A_NRPS"/>
    <property type="match status" value="2"/>
</dbReference>
<dbReference type="Gene3D" id="3.40.50.12780">
    <property type="entry name" value="N-terminal domain of ligase-like"/>
    <property type="match status" value="1"/>
</dbReference>
<evidence type="ECO:0000256" key="1">
    <source>
        <dbReference type="ARBA" id="ARBA00001957"/>
    </source>
</evidence>
<evidence type="ECO:0000256" key="2">
    <source>
        <dbReference type="ARBA" id="ARBA00022450"/>
    </source>
</evidence>
<dbReference type="InterPro" id="IPR009081">
    <property type="entry name" value="PP-bd_ACP"/>
</dbReference>
<dbReference type="SUPFAM" id="SSF56801">
    <property type="entry name" value="Acetyl-CoA synthetase-like"/>
    <property type="match status" value="2"/>
</dbReference>
<evidence type="ECO:0000256" key="4">
    <source>
        <dbReference type="ARBA" id="ARBA00022737"/>
    </source>
</evidence>
<dbReference type="Gene3D" id="2.30.38.10">
    <property type="entry name" value="Luciferase, Domain 3"/>
    <property type="match status" value="1"/>
</dbReference>
<dbReference type="PROSITE" id="PS50075">
    <property type="entry name" value="CARRIER"/>
    <property type="match status" value="2"/>
</dbReference>
<keyword evidence="9" id="KW-1185">Reference proteome</keyword>
<name>A0ABP5DDH2_9PSEU</name>
<dbReference type="InterPro" id="IPR020806">
    <property type="entry name" value="PKS_PP-bd"/>
</dbReference>
<dbReference type="InterPro" id="IPR010060">
    <property type="entry name" value="NRPS_synth"/>
</dbReference>
<dbReference type="NCBIfam" id="TIGR01720">
    <property type="entry name" value="NRPS-para261"/>
    <property type="match status" value="1"/>
</dbReference>
<proteinExistence type="predicted"/>
<dbReference type="Pfam" id="PF00550">
    <property type="entry name" value="PP-binding"/>
    <property type="match status" value="2"/>
</dbReference>
<feature type="domain" description="Carrier" evidence="7">
    <location>
        <begin position="2504"/>
        <end position="2578"/>
    </location>
</feature>
<dbReference type="RefSeq" id="WP_344427112.1">
    <property type="nucleotide sequence ID" value="NZ_BAAANN010000030.1"/>
</dbReference>
<dbReference type="Gene3D" id="3.30.300.30">
    <property type="match status" value="2"/>
</dbReference>
<evidence type="ECO:0000259" key="7">
    <source>
        <dbReference type="PROSITE" id="PS50075"/>
    </source>
</evidence>
<dbReference type="InterPro" id="IPR020845">
    <property type="entry name" value="AMP-binding_CS"/>
</dbReference>
<dbReference type="InterPro" id="IPR042099">
    <property type="entry name" value="ANL_N_sf"/>
</dbReference>
<dbReference type="Gene3D" id="3.40.50.1820">
    <property type="entry name" value="alpha/beta hydrolase"/>
    <property type="match status" value="1"/>
</dbReference>
<dbReference type="Pfam" id="PF00668">
    <property type="entry name" value="Condensation"/>
    <property type="match status" value="3"/>
</dbReference>
<dbReference type="EMBL" id="BAAANN010000030">
    <property type="protein sequence ID" value="GAA1978311.1"/>
    <property type="molecule type" value="Genomic_DNA"/>
</dbReference>
<dbReference type="PANTHER" id="PTHR45527">
    <property type="entry name" value="NONRIBOSOMAL PEPTIDE SYNTHETASE"/>
    <property type="match status" value="1"/>
</dbReference>
<evidence type="ECO:0000313" key="9">
    <source>
        <dbReference type="Proteomes" id="UP001501116"/>
    </source>
</evidence>
<accession>A0ABP5DDH2</accession>
<dbReference type="InterPro" id="IPR036736">
    <property type="entry name" value="ACP-like_sf"/>
</dbReference>
<dbReference type="InterPro" id="IPR023213">
    <property type="entry name" value="CAT-like_dom_sf"/>
</dbReference>
<organism evidence="8 9">
    <name type="scientific">Amycolatopsis minnesotensis</name>
    <dbReference type="NCBI Taxonomy" id="337894"/>
    <lineage>
        <taxon>Bacteria</taxon>
        <taxon>Bacillati</taxon>
        <taxon>Actinomycetota</taxon>
        <taxon>Actinomycetes</taxon>
        <taxon>Pseudonocardiales</taxon>
        <taxon>Pseudonocardiaceae</taxon>
        <taxon>Amycolatopsis</taxon>
    </lineage>
</organism>
<comment type="caution">
    <text evidence="8">The sequence shown here is derived from an EMBL/GenBank/DDBJ whole genome shotgun (WGS) entry which is preliminary data.</text>
</comment>
<dbReference type="InterPro" id="IPR001242">
    <property type="entry name" value="Condensation_dom"/>
</dbReference>
<dbReference type="Gene3D" id="3.30.559.30">
    <property type="entry name" value="Nonribosomal peptide synthetase, condensation domain"/>
    <property type="match status" value="3"/>
</dbReference>
<reference evidence="9" key="1">
    <citation type="journal article" date="2019" name="Int. J. Syst. Evol. Microbiol.">
        <title>The Global Catalogue of Microorganisms (GCM) 10K type strain sequencing project: providing services to taxonomists for standard genome sequencing and annotation.</title>
        <authorList>
            <consortium name="The Broad Institute Genomics Platform"/>
            <consortium name="The Broad Institute Genome Sequencing Center for Infectious Disease"/>
            <person name="Wu L."/>
            <person name="Ma J."/>
        </authorList>
    </citation>
    <scope>NUCLEOTIDE SEQUENCE [LARGE SCALE GENOMIC DNA]</scope>
    <source>
        <strain evidence="9">JCM 14545</strain>
    </source>
</reference>
<dbReference type="PROSITE" id="PS00455">
    <property type="entry name" value="AMP_BINDING"/>
    <property type="match status" value="2"/>
</dbReference>
<dbReference type="InterPro" id="IPR025110">
    <property type="entry name" value="AMP-bd_C"/>
</dbReference>
<keyword evidence="5" id="KW-0045">Antibiotic biosynthesis</keyword>
<gene>
    <name evidence="8" type="ORF">GCM10009754_62830</name>
</gene>
<feature type="region of interest" description="Disordered" evidence="6">
    <location>
        <begin position="948"/>
        <end position="970"/>
    </location>
</feature>
<dbReference type="Pfam" id="PF00501">
    <property type="entry name" value="AMP-binding"/>
    <property type="match status" value="2"/>
</dbReference>
<evidence type="ECO:0000256" key="3">
    <source>
        <dbReference type="ARBA" id="ARBA00022553"/>
    </source>
</evidence>
<comment type="cofactor">
    <cofactor evidence="1">
        <name>pantetheine 4'-phosphate</name>
        <dbReference type="ChEBI" id="CHEBI:47942"/>
    </cofactor>
</comment>
<dbReference type="PANTHER" id="PTHR45527:SF1">
    <property type="entry name" value="FATTY ACID SYNTHASE"/>
    <property type="match status" value="1"/>
</dbReference>
<dbReference type="NCBIfam" id="TIGR01733">
    <property type="entry name" value="AA-adenyl-dom"/>
    <property type="match status" value="2"/>
</dbReference>